<dbReference type="Pfam" id="PF00990">
    <property type="entry name" value="GGDEF"/>
    <property type="match status" value="1"/>
</dbReference>
<dbReference type="Gene3D" id="1.10.3210.10">
    <property type="entry name" value="Hypothetical protein af1432"/>
    <property type="match status" value="1"/>
</dbReference>
<dbReference type="PANTHER" id="PTHR45138">
    <property type="entry name" value="REGULATORY COMPONENTS OF SENSORY TRANSDUCTION SYSTEM"/>
    <property type="match status" value="1"/>
</dbReference>
<dbReference type="PROSITE" id="PS51832">
    <property type="entry name" value="HD_GYP"/>
    <property type="match status" value="1"/>
</dbReference>
<protein>
    <recommendedName>
        <fullName evidence="1">diguanylate cyclase</fullName>
        <ecNumber evidence="1">2.7.7.65</ecNumber>
    </recommendedName>
</protein>
<dbReference type="InterPro" id="IPR043128">
    <property type="entry name" value="Rev_trsase/Diguanyl_cyclase"/>
</dbReference>
<dbReference type="GO" id="GO:1902201">
    <property type="term" value="P:negative regulation of bacterial-type flagellum-dependent cell motility"/>
    <property type="evidence" value="ECO:0007669"/>
    <property type="project" value="TreeGrafter"/>
</dbReference>
<organism evidence="7 8">
    <name type="scientific">Planctomicrobium piriforme</name>
    <dbReference type="NCBI Taxonomy" id="1576369"/>
    <lineage>
        <taxon>Bacteria</taxon>
        <taxon>Pseudomonadati</taxon>
        <taxon>Planctomycetota</taxon>
        <taxon>Planctomycetia</taxon>
        <taxon>Planctomycetales</taxon>
        <taxon>Planctomycetaceae</taxon>
        <taxon>Planctomicrobium</taxon>
    </lineage>
</organism>
<evidence type="ECO:0000256" key="1">
    <source>
        <dbReference type="ARBA" id="ARBA00012528"/>
    </source>
</evidence>
<evidence type="ECO:0000259" key="5">
    <source>
        <dbReference type="PROSITE" id="PS51831"/>
    </source>
</evidence>
<sequence length="691" mass="75127">MTALISKHRLLLGCLCAAAGGGVGWLTGSAVVGATVLAVNLLLCWLTRFILGKTIDASSTEVLPFYFHSALDGLSEGILVLDYAGQIVFVNNAFLEFSGESREGLLQRRAKELPWTWCDAVPGTASTPVPWLDAIREGRHRCGQLLGIKSGAGHKLLLKAVPITDGKRRPRGALCSLQDVTKLHKKQAETEALLETIRQSSQQIRQQNAELEQLIIRDPATGCLNRRTGLELLEKLWSESLDRQSELACVMVDIDRFRAINDEHGQQLGEKVLRDIAACILQAARAGDVVCRYGGEEFLMLMPRTTLDDAAFLAERIRQSISRLEIDEIKVTASFGVAEWNPEQVSPQDLLDLAERHLSAAKQRGRNQVVKSLPEKGVQASPLVSAVESSHSAVIPFPAVTALISALAYRDIATAAHSRRVADLSVALGQRLMSLSACYVLETAALLHDIGKIGVPDSILLKQTPLTADERNFIQNYSHIGLEIVRTAFASPELSAILENARVAYADSLARQQSLPLGARILAVADAYDSMINDQIYRKGVSPAEAIAELRRCAGTQFDPEIVTQFIEVVLSKTKETGPKLQVNLDVALALGMELERLAEAVDQQNMELLRALASHIVRTASSTDTQEILDKALEFERAAVAGDDQLGILQKASELITCCRATQSAYLRVEGSSVSSVEGPEPAAKLSVER</sequence>
<evidence type="ECO:0000259" key="6">
    <source>
        <dbReference type="PROSITE" id="PS51832"/>
    </source>
</evidence>
<dbReference type="OrthoDB" id="9798833at2"/>
<dbReference type="CDD" id="cd01949">
    <property type="entry name" value="GGDEF"/>
    <property type="match status" value="1"/>
</dbReference>
<dbReference type="InterPro" id="IPR050469">
    <property type="entry name" value="Diguanylate_Cyclase"/>
</dbReference>
<dbReference type="PANTHER" id="PTHR45138:SF9">
    <property type="entry name" value="DIGUANYLATE CYCLASE DGCM-RELATED"/>
    <property type="match status" value="1"/>
</dbReference>
<dbReference type="SMART" id="SM00267">
    <property type="entry name" value="GGDEF"/>
    <property type="match status" value="1"/>
</dbReference>
<dbReference type="CDD" id="cd00077">
    <property type="entry name" value="HDc"/>
    <property type="match status" value="1"/>
</dbReference>
<dbReference type="GO" id="GO:0043709">
    <property type="term" value="P:cell adhesion involved in single-species biofilm formation"/>
    <property type="evidence" value="ECO:0007669"/>
    <property type="project" value="TreeGrafter"/>
</dbReference>
<evidence type="ECO:0000313" key="7">
    <source>
        <dbReference type="EMBL" id="SFH62496.1"/>
    </source>
</evidence>
<dbReference type="Pfam" id="PF13188">
    <property type="entry name" value="PAS_8"/>
    <property type="match status" value="1"/>
</dbReference>
<dbReference type="NCBIfam" id="TIGR00229">
    <property type="entry name" value="sensory_box"/>
    <property type="match status" value="1"/>
</dbReference>
<proteinExistence type="predicted"/>
<dbReference type="SUPFAM" id="SSF109604">
    <property type="entry name" value="HD-domain/PDEase-like"/>
    <property type="match status" value="1"/>
</dbReference>
<dbReference type="PROSITE" id="PS50887">
    <property type="entry name" value="GGDEF"/>
    <property type="match status" value="1"/>
</dbReference>
<accession>A0A1I3BK70</accession>
<dbReference type="FunFam" id="3.30.70.270:FF:000001">
    <property type="entry name" value="Diguanylate cyclase domain protein"/>
    <property type="match status" value="1"/>
</dbReference>
<dbReference type="SUPFAM" id="SSF55073">
    <property type="entry name" value="Nucleotide cyclase"/>
    <property type="match status" value="1"/>
</dbReference>
<dbReference type="EC" id="2.7.7.65" evidence="1"/>
<evidence type="ECO:0000259" key="4">
    <source>
        <dbReference type="PROSITE" id="PS50887"/>
    </source>
</evidence>
<dbReference type="InterPro" id="IPR029787">
    <property type="entry name" value="Nucleotide_cyclase"/>
</dbReference>
<dbReference type="Gene3D" id="3.30.70.270">
    <property type="match status" value="1"/>
</dbReference>
<dbReference type="Gene3D" id="3.30.450.20">
    <property type="entry name" value="PAS domain"/>
    <property type="match status" value="1"/>
</dbReference>
<dbReference type="STRING" id="1576369.SAMN05421753_101492"/>
<feature type="domain" description="PAS" evidence="3">
    <location>
        <begin position="70"/>
        <end position="108"/>
    </location>
</feature>
<dbReference type="Proteomes" id="UP000199518">
    <property type="component" value="Unassembled WGS sequence"/>
</dbReference>
<feature type="domain" description="GGDEF" evidence="4">
    <location>
        <begin position="245"/>
        <end position="374"/>
    </location>
</feature>
<comment type="catalytic activity">
    <reaction evidence="2">
        <text>2 GTP = 3',3'-c-di-GMP + 2 diphosphate</text>
        <dbReference type="Rhea" id="RHEA:24898"/>
        <dbReference type="ChEBI" id="CHEBI:33019"/>
        <dbReference type="ChEBI" id="CHEBI:37565"/>
        <dbReference type="ChEBI" id="CHEBI:58805"/>
        <dbReference type="EC" id="2.7.7.65"/>
    </reaction>
</comment>
<dbReference type="SUPFAM" id="SSF55785">
    <property type="entry name" value="PYP-like sensor domain (PAS domain)"/>
    <property type="match status" value="1"/>
</dbReference>
<dbReference type="SMART" id="SM00471">
    <property type="entry name" value="HDc"/>
    <property type="match status" value="1"/>
</dbReference>
<dbReference type="PROSITE" id="PS51831">
    <property type="entry name" value="HD"/>
    <property type="match status" value="1"/>
</dbReference>
<dbReference type="AlphaFoldDB" id="A0A1I3BK70"/>
<evidence type="ECO:0000256" key="2">
    <source>
        <dbReference type="ARBA" id="ARBA00034247"/>
    </source>
</evidence>
<dbReference type="InterPro" id="IPR037522">
    <property type="entry name" value="HD_GYP_dom"/>
</dbReference>
<dbReference type="PROSITE" id="PS50112">
    <property type="entry name" value="PAS"/>
    <property type="match status" value="1"/>
</dbReference>
<gene>
    <name evidence="7" type="ORF">SAMN05421753_101492</name>
</gene>
<dbReference type="NCBIfam" id="TIGR00254">
    <property type="entry name" value="GGDEF"/>
    <property type="match status" value="1"/>
</dbReference>
<dbReference type="InterPro" id="IPR000014">
    <property type="entry name" value="PAS"/>
</dbReference>
<feature type="domain" description="HD-GYP" evidence="6">
    <location>
        <begin position="392"/>
        <end position="582"/>
    </location>
</feature>
<keyword evidence="8" id="KW-1185">Reference proteome</keyword>
<reference evidence="8" key="1">
    <citation type="submission" date="2016-10" db="EMBL/GenBank/DDBJ databases">
        <authorList>
            <person name="Varghese N."/>
            <person name="Submissions S."/>
        </authorList>
    </citation>
    <scope>NUCLEOTIDE SEQUENCE [LARGE SCALE GENOMIC DNA]</scope>
    <source>
        <strain evidence="8">DSM 26348</strain>
    </source>
</reference>
<dbReference type="InterPro" id="IPR003607">
    <property type="entry name" value="HD/PDEase_dom"/>
</dbReference>
<dbReference type="InterPro" id="IPR006674">
    <property type="entry name" value="HD_domain"/>
</dbReference>
<evidence type="ECO:0000259" key="3">
    <source>
        <dbReference type="PROSITE" id="PS50112"/>
    </source>
</evidence>
<dbReference type="CDD" id="cd00130">
    <property type="entry name" value="PAS"/>
    <property type="match status" value="1"/>
</dbReference>
<feature type="domain" description="HD" evidence="5">
    <location>
        <begin position="414"/>
        <end position="531"/>
    </location>
</feature>
<dbReference type="RefSeq" id="WP_092047597.1">
    <property type="nucleotide sequence ID" value="NZ_FOQD01000001.1"/>
</dbReference>
<dbReference type="Pfam" id="PF13487">
    <property type="entry name" value="HD_5"/>
    <property type="match status" value="1"/>
</dbReference>
<dbReference type="InterPro" id="IPR000160">
    <property type="entry name" value="GGDEF_dom"/>
</dbReference>
<dbReference type="InterPro" id="IPR035965">
    <property type="entry name" value="PAS-like_dom_sf"/>
</dbReference>
<dbReference type="EMBL" id="FOQD01000001">
    <property type="protein sequence ID" value="SFH62496.1"/>
    <property type="molecule type" value="Genomic_DNA"/>
</dbReference>
<name>A0A1I3BK70_9PLAN</name>
<dbReference type="GO" id="GO:0005886">
    <property type="term" value="C:plasma membrane"/>
    <property type="evidence" value="ECO:0007669"/>
    <property type="project" value="TreeGrafter"/>
</dbReference>
<evidence type="ECO:0000313" key="8">
    <source>
        <dbReference type="Proteomes" id="UP000199518"/>
    </source>
</evidence>
<dbReference type="GO" id="GO:0052621">
    <property type="term" value="F:diguanylate cyclase activity"/>
    <property type="evidence" value="ECO:0007669"/>
    <property type="project" value="UniProtKB-EC"/>
</dbReference>